<organism evidence="1 2">
    <name type="scientific">Dovyalis caffra</name>
    <dbReference type="NCBI Taxonomy" id="77055"/>
    <lineage>
        <taxon>Eukaryota</taxon>
        <taxon>Viridiplantae</taxon>
        <taxon>Streptophyta</taxon>
        <taxon>Embryophyta</taxon>
        <taxon>Tracheophyta</taxon>
        <taxon>Spermatophyta</taxon>
        <taxon>Magnoliopsida</taxon>
        <taxon>eudicotyledons</taxon>
        <taxon>Gunneridae</taxon>
        <taxon>Pentapetalae</taxon>
        <taxon>rosids</taxon>
        <taxon>fabids</taxon>
        <taxon>Malpighiales</taxon>
        <taxon>Salicaceae</taxon>
        <taxon>Flacourtieae</taxon>
        <taxon>Dovyalis</taxon>
    </lineage>
</organism>
<evidence type="ECO:0000313" key="1">
    <source>
        <dbReference type="EMBL" id="CAK7333253.1"/>
    </source>
</evidence>
<accession>A0AAV1RDG5</accession>
<dbReference type="Proteomes" id="UP001314170">
    <property type="component" value="Unassembled WGS sequence"/>
</dbReference>
<proteinExistence type="predicted"/>
<name>A0AAV1RDG5_9ROSI</name>
<keyword evidence="2" id="KW-1185">Reference proteome</keyword>
<evidence type="ECO:0000313" key="2">
    <source>
        <dbReference type="Proteomes" id="UP001314170"/>
    </source>
</evidence>
<dbReference type="AlphaFoldDB" id="A0AAV1RDG5"/>
<comment type="caution">
    <text evidence="1">The sequence shown here is derived from an EMBL/GenBank/DDBJ whole genome shotgun (WGS) entry which is preliminary data.</text>
</comment>
<protein>
    <submittedName>
        <fullName evidence="1">Uncharacterized protein</fullName>
    </submittedName>
</protein>
<reference evidence="1 2" key="1">
    <citation type="submission" date="2024-01" db="EMBL/GenBank/DDBJ databases">
        <authorList>
            <person name="Waweru B."/>
        </authorList>
    </citation>
    <scope>NUCLEOTIDE SEQUENCE [LARGE SCALE GENOMIC DNA]</scope>
</reference>
<sequence>MAYGEYISSAVLPTSESKQEGNLMACAIDKQSISAFTNQLPVPCPPPPPPQHHTKTCRYIHDFSLFMTFSTKLFLERASSN</sequence>
<dbReference type="EMBL" id="CAWUPB010000913">
    <property type="protein sequence ID" value="CAK7333253.1"/>
    <property type="molecule type" value="Genomic_DNA"/>
</dbReference>
<gene>
    <name evidence="1" type="ORF">DCAF_LOCUS9394</name>
</gene>